<proteinExistence type="predicted"/>
<dbReference type="Proteomes" id="UP000235619">
    <property type="component" value="Unassembled WGS sequence"/>
</dbReference>
<evidence type="ECO:0008006" key="3">
    <source>
        <dbReference type="Google" id="ProtNLM"/>
    </source>
</evidence>
<reference evidence="1 2" key="1">
    <citation type="submission" date="2018-01" db="EMBL/GenBank/DDBJ databases">
        <title>Metagenomic assembled genomes from two thermal pools in the Uzon Caldera, Kamchatka, Russia.</title>
        <authorList>
            <person name="Wilkins L."/>
            <person name="Ettinger C."/>
        </authorList>
    </citation>
    <scope>NUCLEOTIDE SEQUENCE [LARGE SCALE GENOMIC DNA]</scope>
    <source>
        <strain evidence="1">ARK-04</strain>
    </source>
</reference>
<evidence type="ECO:0000313" key="1">
    <source>
        <dbReference type="EMBL" id="PMP98169.1"/>
    </source>
</evidence>
<dbReference type="AlphaFoldDB" id="A0A2N7QGQ0"/>
<comment type="caution">
    <text evidence="1">The sequence shown here is derived from an EMBL/GenBank/DDBJ whole genome shotgun (WGS) entry which is preliminary data.</text>
</comment>
<evidence type="ECO:0000313" key="2">
    <source>
        <dbReference type="Proteomes" id="UP000235619"/>
    </source>
</evidence>
<gene>
    <name evidence="1" type="ORF">C0169_00270</name>
</gene>
<accession>A0A2N7QGQ0</accession>
<name>A0A2N7QGQ0_9BACT</name>
<sequence>MQNYLPIKLTLINKGTPFKGEVSIKISAVEDPNIKFEKRLKFTENNPWNNNALISFPLEFNWPKGLCLMLLHCNIDSENKVDEINEGNNVARIQVFPQENQSLWIMNHEMYLESGKSLRTVKGMQLEPIRIDSVNDVSLDFRNISLNLKFYELNCSSKMFF</sequence>
<organism evidence="1 2">
    <name type="scientific">Thermodesulfobacterium geofontis</name>
    <dbReference type="NCBI Taxonomy" id="1295609"/>
    <lineage>
        <taxon>Bacteria</taxon>
        <taxon>Pseudomonadati</taxon>
        <taxon>Thermodesulfobacteriota</taxon>
        <taxon>Thermodesulfobacteria</taxon>
        <taxon>Thermodesulfobacteriales</taxon>
        <taxon>Thermodesulfobacteriaceae</taxon>
        <taxon>Thermodesulfobacterium</taxon>
    </lineage>
</organism>
<protein>
    <recommendedName>
        <fullName evidence="3">CARDB domain-containing protein</fullName>
    </recommendedName>
</protein>
<dbReference type="EMBL" id="PNJD01000015">
    <property type="protein sequence ID" value="PMP98169.1"/>
    <property type="molecule type" value="Genomic_DNA"/>
</dbReference>